<dbReference type="InterPro" id="IPR045093">
    <property type="entry name" value="Cullin"/>
</dbReference>
<dbReference type="STRING" id="1611254.A0A2G5SD19"/>
<sequence>MDHFCQGVEKRGLEKGRFQKDEKFRKMLEEVKATAKSEMTKEDKQIRILSTWSEARQNLVFLIAHELTGTKPIFNNEEEANAENDFLPWNAVPSIHLVAWSNNYNIPIFAMNTFYILNLCHHDTDVHTLALQGATQILSGENPGGHWNRHQDTQMVLGSLFKNQILKIKGTEDVKDADKVSMNADLVLNLGYSNKKVRVDLTKMTMAVQTTKDQISVQKSMEKDRKNIIQAAIVRIMKTRKQCSRQKLMAH</sequence>
<accession>A0A2G5SD19</accession>
<protein>
    <submittedName>
        <fullName evidence="1">Uncharacterized protein</fullName>
    </submittedName>
</protein>
<dbReference type="Gene3D" id="1.10.10.10">
    <property type="entry name" value="Winged helix-like DNA-binding domain superfamily/Winged helix DNA-binding domain"/>
    <property type="match status" value="1"/>
</dbReference>
<dbReference type="Proteomes" id="UP000230233">
    <property type="component" value="Unassembled WGS sequence"/>
</dbReference>
<evidence type="ECO:0000313" key="1">
    <source>
        <dbReference type="EMBL" id="PIC12812.1"/>
    </source>
</evidence>
<dbReference type="InterPro" id="IPR036390">
    <property type="entry name" value="WH_DNA-bd_sf"/>
</dbReference>
<organism evidence="1 2">
    <name type="scientific">Caenorhabditis nigoni</name>
    <dbReference type="NCBI Taxonomy" id="1611254"/>
    <lineage>
        <taxon>Eukaryota</taxon>
        <taxon>Metazoa</taxon>
        <taxon>Ecdysozoa</taxon>
        <taxon>Nematoda</taxon>
        <taxon>Chromadorea</taxon>
        <taxon>Rhabditida</taxon>
        <taxon>Rhabditina</taxon>
        <taxon>Rhabditomorpha</taxon>
        <taxon>Rhabditoidea</taxon>
        <taxon>Rhabditidae</taxon>
        <taxon>Peloderinae</taxon>
        <taxon>Caenorhabditis</taxon>
    </lineage>
</organism>
<dbReference type="InterPro" id="IPR036388">
    <property type="entry name" value="WH-like_DNA-bd_sf"/>
</dbReference>
<comment type="caution">
    <text evidence="1">The sequence shown here is derived from an EMBL/GenBank/DDBJ whole genome shotgun (WGS) entry which is preliminary data.</text>
</comment>
<dbReference type="SUPFAM" id="SSF46785">
    <property type="entry name" value="Winged helix' DNA-binding domain"/>
    <property type="match status" value="1"/>
</dbReference>
<keyword evidence="2" id="KW-1185">Reference proteome</keyword>
<dbReference type="OrthoDB" id="27073at2759"/>
<dbReference type="PANTHER" id="PTHR11932">
    <property type="entry name" value="CULLIN"/>
    <property type="match status" value="1"/>
</dbReference>
<reference evidence="2" key="1">
    <citation type="submission" date="2017-10" db="EMBL/GenBank/DDBJ databases">
        <title>Rapid genome shrinkage in a self-fertile nematode reveals novel sperm competition proteins.</title>
        <authorList>
            <person name="Yin D."/>
            <person name="Schwarz E.M."/>
            <person name="Thomas C.G."/>
            <person name="Felde R.L."/>
            <person name="Korf I.F."/>
            <person name="Cutter A.D."/>
            <person name="Schartner C.M."/>
            <person name="Ralston E.J."/>
            <person name="Meyer B.J."/>
            <person name="Haag E.S."/>
        </authorList>
    </citation>
    <scope>NUCLEOTIDE SEQUENCE [LARGE SCALE GENOMIC DNA]</scope>
    <source>
        <strain evidence="2">JU1422</strain>
    </source>
</reference>
<evidence type="ECO:0000313" key="2">
    <source>
        <dbReference type="Proteomes" id="UP000230233"/>
    </source>
</evidence>
<proteinExistence type="predicted"/>
<dbReference type="AlphaFoldDB" id="A0A2G5SD19"/>
<gene>
    <name evidence="1" type="ORF">B9Z55_028182</name>
</gene>
<dbReference type="EMBL" id="PDUG01000018">
    <property type="protein sequence ID" value="PIC12812.1"/>
    <property type="molecule type" value="Genomic_DNA"/>
</dbReference>
<name>A0A2G5SD19_9PELO</name>